<keyword evidence="3" id="KW-1185">Reference proteome</keyword>
<dbReference type="Proteomes" id="UP000237144">
    <property type="component" value="Unassembled WGS sequence"/>
</dbReference>
<sequence length="161" mass="17343">MGYLARARTLRRAPRSRSCARAVPCGTTRGCGAVCRSASPFPLGLGRGVRGVAQLCHQKRSGQGRRRHDSRTPRGRPRRSDHRHHARLRQTDAPQGFASAHASTTRTRGDRSELVGECAGPRVGKGGGGGTEPLQRDAARARFPVSLLEVRTVPRHAASVV</sequence>
<gene>
    <name evidence="2" type="ORF">BMF94_6031</name>
</gene>
<name>A0A2S5B2E2_9BASI</name>
<evidence type="ECO:0000313" key="2">
    <source>
        <dbReference type="EMBL" id="POY70953.1"/>
    </source>
</evidence>
<comment type="caution">
    <text evidence="2">The sequence shown here is derived from an EMBL/GenBank/DDBJ whole genome shotgun (WGS) entry which is preliminary data.</text>
</comment>
<evidence type="ECO:0000256" key="1">
    <source>
        <dbReference type="SAM" id="MobiDB-lite"/>
    </source>
</evidence>
<evidence type="ECO:0000313" key="3">
    <source>
        <dbReference type="Proteomes" id="UP000237144"/>
    </source>
</evidence>
<feature type="region of interest" description="Disordered" evidence="1">
    <location>
        <begin position="56"/>
        <end position="134"/>
    </location>
</feature>
<organism evidence="2 3">
    <name type="scientific">Rhodotorula taiwanensis</name>
    <dbReference type="NCBI Taxonomy" id="741276"/>
    <lineage>
        <taxon>Eukaryota</taxon>
        <taxon>Fungi</taxon>
        <taxon>Dikarya</taxon>
        <taxon>Basidiomycota</taxon>
        <taxon>Pucciniomycotina</taxon>
        <taxon>Microbotryomycetes</taxon>
        <taxon>Sporidiobolales</taxon>
        <taxon>Sporidiobolaceae</taxon>
        <taxon>Rhodotorula</taxon>
    </lineage>
</organism>
<feature type="non-terminal residue" evidence="2">
    <location>
        <position position="161"/>
    </location>
</feature>
<dbReference type="AlphaFoldDB" id="A0A2S5B2E2"/>
<accession>A0A2S5B2E2</accession>
<reference evidence="2 3" key="1">
    <citation type="journal article" date="2018" name="Front. Microbiol.">
        <title>Prospects for Fungal Bioremediation of Acidic Radioactive Waste Sites: Characterization and Genome Sequence of Rhodotorula taiwanensis MD1149.</title>
        <authorList>
            <person name="Tkavc R."/>
            <person name="Matrosova V.Y."/>
            <person name="Grichenko O.E."/>
            <person name="Gostincar C."/>
            <person name="Volpe R.P."/>
            <person name="Klimenkova P."/>
            <person name="Gaidamakova E.K."/>
            <person name="Zhou C.E."/>
            <person name="Stewart B.J."/>
            <person name="Lyman M.G."/>
            <person name="Malfatti S.A."/>
            <person name="Rubinfeld B."/>
            <person name="Courtot M."/>
            <person name="Singh J."/>
            <person name="Dalgard C.L."/>
            <person name="Hamilton T."/>
            <person name="Frey K.G."/>
            <person name="Gunde-Cimerman N."/>
            <person name="Dugan L."/>
            <person name="Daly M.J."/>
        </authorList>
    </citation>
    <scope>NUCLEOTIDE SEQUENCE [LARGE SCALE GENOMIC DNA]</scope>
    <source>
        <strain evidence="2 3">MD1149</strain>
    </source>
</reference>
<protein>
    <submittedName>
        <fullName evidence="2">Uncharacterized protein</fullName>
    </submittedName>
</protein>
<proteinExistence type="predicted"/>
<feature type="compositionally biased region" description="Basic residues" evidence="1">
    <location>
        <begin position="57"/>
        <end position="88"/>
    </location>
</feature>
<dbReference type="EMBL" id="PJQD01000094">
    <property type="protein sequence ID" value="POY70953.1"/>
    <property type="molecule type" value="Genomic_DNA"/>
</dbReference>